<feature type="non-terminal residue" evidence="2">
    <location>
        <position position="416"/>
    </location>
</feature>
<dbReference type="Proteomes" id="UP000593573">
    <property type="component" value="Unassembled WGS sequence"/>
</dbReference>
<evidence type="ECO:0000313" key="2">
    <source>
        <dbReference type="EMBL" id="MBA0644720.1"/>
    </source>
</evidence>
<keyword evidence="1" id="KW-0175">Coiled coil</keyword>
<protein>
    <submittedName>
        <fullName evidence="2">Uncharacterized protein</fullName>
    </submittedName>
</protein>
<accession>A0A7J8U2V1</accession>
<dbReference type="AlphaFoldDB" id="A0A7J8U2V1"/>
<dbReference type="EMBL" id="JABFAB010000003">
    <property type="protein sequence ID" value="MBA0644720.1"/>
    <property type="molecule type" value="Genomic_DNA"/>
</dbReference>
<evidence type="ECO:0000313" key="3">
    <source>
        <dbReference type="Proteomes" id="UP000593573"/>
    </source>
</evidence>
<proteinExistence type="predicted"/>
<evidence type="ECO:0000256" key="1">
    <source>
        <dbReference type="SAM" id="Coils"/>
    </source>
</evidence>
<comment type="caution">
    <text evidence="2">The sequence shown here is derived from an EMBL/GenBank/DDBJ whole genome shotgun (WGS) entry which is preliminary data.</text>
</comment>
<name>A0A7J8U2V1_9ROSI</name>
<reference evidence="2 3" key="1">
    <citation type="journal article" date="2019" name="Genome Biol. Evol.">
        <title>Insights into the evolution of the New World diploid cottons (Gossypium, subgenus Houzingenia) based on genome sequencing.</title>
        <authorList>
            <person name="Grover C.E."/>
            <person name="Arick M.A. 2nd"/>
            <person name="Thrash A."/>
            <person name="Conover J.L."/>
            <person name="Sanders W.S."/>
            <person name="Peterson D.G."/>
            <person name="Frelichowski J.E."/>
            <person name="Scheffler J.A."/>
            <person name="Scheffler B.E."/>
            <person name="Wendel J.F."/>
        </authorList>
    </citation>
    <scope>NUCLEOTIDE SEQUENCE [LARGE SCALE GENOMIC DNA]</scope>
    <source>
        <strain evidence="2">57</strain>
        <tissue evidence="2">Leaf</tissue>
    </source>
</reference>
<dbReference type="OrthoDB" id="989358at2759"/>
<feature type="coiled-coil region" evidence="1">
    <location>
        <begin position="302"/>
        <end position="386"/>
    </location>
</feature>
<sequence>MGDFNEVESDKDKRSRKRVKDCHELVADLIRMILDGDDKYRTARKWEEKQAIVVEAMNRLHEPQLLLQWLRKLQPRIVENASSSLSVNNAFQELPSFFNQPTNPVQDFDCVDDLPDSISLIVKALQKEIKVQGQSIEDQTGQLISEDKVFNMVTKVLCRVLASYLAMLQLTNRVSIQDLVQMEDQPIIFHFPLTPDCSRCAKIHINLQDLRLLPLFELENYDARENQDNMKLSHENISTVQGYTTFMDAMLMCSLRYFKSTLTLITTFLFRHADFQTILTNSLAEADHKIESNPEMLELKNIINMEVMVQNMRNNLAKAREMKKLEEEIKKNKTNIRKGELKVEKGEADLKENKLKVEKREAELKENQLKLEKDKAELEENLLKRQVAEETTACVICFSEIHSQWFIEDVDELKIQ</sequence>
<keyword evidence="3" id="KW-1185">Reference proteome</keyword>
<organism evidence="2 3">
    <name type="scientific">Gossypium klotzschianum</name>
    <dbReference type="NCBI Taxonomy" id="34286"/>
    <lineage>
        <taxon>Eukaryota</taxon>
        <taxon>Viridiplantae</taxon>
        <taxon>Streptophyta</taxon>
        <taxon>Embryophyta</taxon>
        <taxon>Tracheophyta</taxon>
        <taxon>Spermatophyta</taxon>
        <taxon>Magnoliopsida</taxon>
        <taxon>eudicotyledons</taxon>
        <taxon>Gunneridae</taxon>
        <taxon>Pentapetalae</taxon>
        <taxon>rosids</taxon>
        <taxon>malvids</taxon>
        <taxon>Malvales</taxon>
        <taxon>Malvaceae</taxon>
        <taxon>Malvoideae</taxon>
        <taxon>Gossypium</taxon>
    </lineage>
</organism>
<gene>
    <name evidence="2" type="ORF">Goklo_028845</name>
</gene>